<dbReference type="PROSITE" id="PS50943">
    <property type="entry name" value="HTH_CROC1"/>
    <property type="match status" value="1"/>
</dbReference>
<gene>
    <name evidence="2" type="ORF">BL5915_03665</name>
</gene>
<proteinExistence type="predicted"/>
<organism evidence="2 3">
    <name type="scientific">Bifidobacterium longum subsp. longum</name>
    <dbReference type="NCBI Taxonomy" id="1679"/>
    <lineage>
        <taxon>Bacteria</taxon>
        <taxon>Bacillati</taxon>
        <taxon>Actinomycetota</taxon>
        <taxon>Actinomycetes</taxon>
        <taxon>Bifidobacteriales</taxon>
        <taxon>Bifidobacteriaceae</taxon>
        <taxon>Bifidobacterium</taxon>
    </lineage>
</organism>
<dbReference type="Gene3D" id="1.10.260.40">
    <property type="entry name" value="lambda repressor-like DNA-binding domains"/>
    <property type="match status" value="1"/>
</dbReference>
<feature type="domain" description="HTH cro/C1-type" evidence="1">
    <location>
        <begin position="3"/>
        <end position="46"/>
    </location>
</feature>
<reference evidence="2 3" key="1">
    <citation type="submission" date="2020-10" db="EMBL/GenBank/DDBJ databases">
        <title>Genome sequencing of Bifidobacterium longum subsp. longum KCTC 5915.</title>
        <authorList>
            <person name="Kim J."/>
        </authorList>
    </citation>
    <scope>NUCLEOTIDE SEQUENCE [LARGE SCALE GENOMIC DNA]</scope>
    <source>
        <strain evidence="2 3">KCTC 5915</strain>
    </source>
</reference>
<sequence>MRQRELASILGISGPTMSQKIHGTVAFTVRDLSLIADYFDVSVDFLLGRSDYAKPLEVA</sequence>
<dbReference type="CDD" id="cd00093">
    <property type="entry name" value="HTH_XRE"/>
    <property type="match status" value="1"/>
</dbReference>
<dbReference type="InterPro" id="IPR013975">
    <property type="entry name" value="Tscrpt_reg_BetR_N"/>
</dbReference>
<evidence type="ECO:0000313" key="3">
    <source>
        <dbReference type="Proteomes" id="UP000593918"/>
    </source>
</evidence>
<accession>A0A7L9UMV7</accession>
<evidence type="ECO:0000259" key="1">
    <source>
        <dbReference type="PROSITE" id="PS50943"/>
    </source>
</evidence>
<dbReference type="Pfam" id="PF08667">
    <property type="entry name" value="BetR"/>
    <property type="match status" value="1"/>
</dbReference>
<dbReference type="InterPro" id="IPR001387">
    <property type="entry name" value="Cro/C1-type_HTH"/>
</dbReference>
<dbReference type="GO" id="GO:0003677">
    <property type="term" value="F:DNA binding"/>
    <property type="evidence" value="ECO:0007669"/>
    <property type="project" value="InterPro"/>
</dbReference>
<name>A0A7L9UMV7_BIFLL</name>
<evidence type="ECO:0000313" key="2">
    <source>
        <dbReference type="EMBL" id="QOL56218.1"/>
    </source>
</evidence>
<dbReference type="InterPro" id="IPR010982">
    <property type="entry name" value="Lambda_DNA-bd_dom_sf"/>
</dbReference>
<dbReference type="EMBL" id="CP062943">
    <property type="protein sequence ID" value="QOL56218.1"/>
    <property type="molecule type" value="Genomic_DNA"/>
</dbReference>
<protein>
    <submittedName>
        <fullName evidence="2">Helix-turn-helix transcriptional regulator</fullName>
    </submittedName>
</protein>
<dbReference type="SUPFAM" id="SSF47413">
    <property type="entry name" value="lambda repressor-like DNA-binding domains"/>
    <property type="match status" value="1"/>
</dbReference>
<dbReference type="AlphaFoldDB" id="A0A7L9UMV7"/>
<dbReference type="Proteomes" id="UP000593918">
    <property type="component" value="Chromosome"/>
</dbReference>